<organism evidence="1 2">
    <name type="scientific">Brevibacterium casei CIP 102111</name>
    <dbReference type="NCBI Taxonomy" id="1255625"/>
    <lineage>
        <taxon>Bacteria</taxon>
        <taxon>Bacillati</taxon>
        <taxon>Actinomycetota</taxon>
        <taxon>Actinomycetes</taxon>
        <taxon>Micrococcales</taxon>
        <taxon>Brevibacteriaceae</taxon>
        <taxon>Brevibacterium</taxon>
    </lineage>
</organism>
<dbReference type="GeneID" id="99772808"/>
<evidence type="ECO:0008006" key="3">
    <source>
        <dbReference type="Google" id="ProtNLM"/>
    </source>
</evidence>
<dbReference type="RefSeq" id="WP_180960580.1">
    <property type="nucleotide sequence ID" value="NZ_FXZC01000002.1"/>
</dbReference>
<proteinExistence type="predicted"/>
<reference evidence="1 2" key="1">
    <citation type="submission" date="2017-03" db="EMBL/GenBank/DDBJ databases">
        <authorList>
            <person name="Afonso C.L."/>
            <person name="Miller P.J."/>
            <person name="Scott M.A."/>
            <person name="Spackman E."/>
            <person name="Goraichik I."/>
            <person name="Dimitrov K.M."/>
            <person name="Suarez D.L."/>
            <person name="Swayne D.E."/>
        </authorList>
    </citation>
    <scope>NUCLEOTIDE SEQUENCE [LARGE SCALE GENOMIC DNA]</scope>
    <source>
        <strain evidence="1 2">CIP 102111</strain>
    </source>
</reference>
<dbReference type="EMBL" id="FXZC01000002">
    <property type="protein sequence ID" value="SMX73591.1"/>
    <property type="molecule type" value="Genomic_DNA"/>
</dbReference>
<protein>
    <recommendedName>
        <fullName evidence="3">Ava_C0101 and related proteins</fullName>
    </recommendedName>
</protein>
<dbReference type="InterPro" id="IPR046038">
    <property type="entry name" value="DUF5996"/>
</dbReference>
<sequence>MASGSASAWPTLRVDDWTETRECLHQWLQIIGKIELVSTTLINHWWNVTFDVSARGLRTQILMHQSERTFDAEFDFIDSVFVLRASTGDTETVPLTSQSVADFYHAVMAALLKLGVPCTVWAWPNELPHATPFAEDTRPRTYDPESARLWWRQLQRIEKVFAYWRAGFAGKASPVQLFWGSMDLSATRYSGRTAPPSHAAPPNCPPWVMAEAEDRENVAVGFWAGGSDEGSFYAYAYPAPEGYYDGTLTAGGYDSTLGEYLLPYADVRTAADPEATLLTFLDEVYARAADLADWDRKLLEVDQDRLIRYLPPADLSAHDHGANPA</sequence>
<accession>A0A2H1IEH1</accession>
<evidence type="ECO:0000313" key="2">
    <source>
        <dbReference type="Proteomes" id="UP000234333"/>
    </source>
</evidence>
<evidence type="ECO:0000313" key="1">
    <source>
        <dbReference type="EMBL" id="SMX73591.1"/>
    </source>
</evidence>
<dbReference type="AlphaFoldDB" id="A0A2H1IEH1"/>
<dbReference type="Proteomes" id="UP000234333">
    <property type="component" value="Unassembled WGS sequence"/>
</dbReference>
<gene>
    <name evidence="1" type="ORF">BC102111_01179</name>
</gene>
<name>A0A2H1IEH1_9MICO</name>
<dbReference type="Pfam" id="PF19459">
    <property type="entry name" value="DUF5996"/>
    <property type="match status" value="1"/>
</dbReference>